<keyword evidence="3" id="KW-0408">Iron</keyword>
<sequence length="116" mass="13539">MKIIYNITTAFFILSFSFFYFYGDHTESKSVHKFYRMEEVSQHNSATSCWIVIKNQIFDVTDYNQDHPAPPDVILKWCGKESTAAFNTKDQKKGKPHSKFATQILPEFYIGDLQIN</sequence>
<proteinExistence type="inferred from homology"/>
<dbReference type="EMBL" id="RQGD01000045">
    <property type="protein sequence ID" value="TGL56720.1"/>
    <property type="molecule type" value="Genomic_DNA"/>
</dbReference>
<feature type="transmembrane region" description="Helical" evidence="5">
    <location>
        <begin position="6"/>
        <end position="23"/>
    </location>
</feature>
<dbReference type="PROSITE" id="PS50255">
    <property type="entry name" value="CYTOCHROME_B5_2"/>
    <property type="match status" value="1"/>
</dbReference>
<comment type="caution">
    <text evidence="7">The sequence shown here is derived from an EMBL/GenBank/DDBJ whole genome shotgun (WGS) entry which is preliminary data.</text>
</comment>
<keyword evidence="8" id="KW-1185">Reference proteome</keyword>
<dbReference type="RefSeq" id="WP_135624938.1">
    <property type="nucleotide sequence ID" value="NZ_RQGD01000045.1"/>
</dbReference>
<evidence type="ECO:0000256" key="1">
    <source>
        <dbReference type="ARBA" id="ARBA00022617"/>
    </source>
</evidence>
<feature type="domain" description="Cytochrome b5 heme-binding" evidence="6">
    <location>
        <begin position="32"/>
        <end position="114"/>
    </location>
</feature>
<comment type="similarity">
    <text evidence="4">Belongs to the cytochrome b5 family.</text>
</comment>
<accession>A0A4R9JXG2</accession>
<keyword evidence="1" id="KW-0349">Heme</keyword>
<dbReference type="Gene3D" id="3.10.120.10">
    <property type="entry name" value="Cytochrome b5-like heme/steroid binding domain"/>
    <property type="match status" value="1"/>
</dbReference>
<keyword evidence="5" id="KW-0812">Transmembrane</keyword>
<evidence type="ECO:0000313" key="8">
    <source>
        <dbReference type="Proteomes" id="UP000297693"/>
    </source>
</evidence>
<evidence type="ECO:0000313" key="7">
    <source>
        <dbReference type="EMBL" id="TGL56720.1"/>
    </source>
</evidence>
<dbReference type="OrthoDB" id="8173637at2"/>
<dbReference type="InterPro" id="IPR050668">
    <property type="entry name" value="Cytochrome_b5"/>
</dbReference>
<keyword evidence="5" id="KW-1133">Transmembrane helix</keyword>
<dbReference type="Proteomes" id="UP000297693">
    <property type="component" value="Unassembled WGS sequence"/>
</dbReference>
<dbReference type="GO" id="GO:0016020">
    <property type="term" value="C:membrane"/>
    <property type="evidence" value="ECO:0007669"/>
    <property type="project" value="TreeGrafter"/>
</dbReference>
<dbReference type="SUPFAM" id="SSF55856">
    <property type="entry name" value="Cytochrome b5-like heme/steroid binding domain"/>
    <property type="match status" value="1"/>
</dbReference>
<dbReference type="GO" id="GO:0020037">
    <property type="term" value="F:heme binding"/>
    <property type="evidence" value="ECO:0007669"/>
    <property type="project" value="TreeGrafter"/>
</dbReference>
<reference evidence="7" key="1">
    <citation type="journal article" date="2019" name="PLoS Negl. Trop. Dis.">
        <title>Revisiting the worldwide diversity of Leptospira species in the environment.</title>
        <authorList>
            <person name="Vincent A.T."/>
            <person name="Schiettekatte O."/>
            <person name="Bourhy P."/>
            <person name="Veyrier F.J."/>
            <person name="Picardeau M."/>
        </authorList>
    </citation>
    <scope>NUCLEOTIDE SEQUENCE [LARGE SCALE GENOMIC DNA]</scope>
    <source>
        <strain evidence="7">201702476</strain>
    </source>
</reference>
<dbReference type="SMART" id="SM01117">
    <property type="entry name" value="Cyt-b5"/>
    <property type="match status" value="1"/>
</dbReference>
<organism evidence="7 8">
    <name type="scientific">Leptospira ognonensis</name>
    <dbReference type="NCBI Taxonomy" id="2484945"/>
    <lineage>
        <taxon>Bacteria</taxon>
        <taxon>Pseudomonadati</taxon>
        <taxon>Spirochaetota</taxon>
        <taxon>Spirochaetia</taxon>
        <taxon>Leptospirales</taxon>
        <taxon>Leptospiraceae</taxon>
        <taxon>Leptospira</taxon>
    </lineage>
</organism>
<keyword evidence="2" id="KW-0479">Metal-binding</keyword>
<evidence type="ECO:0000256" key="5">
    <source>
        <dbReference type="SAM" id="Phobius"/>
    </source>
</evidence>
<protein>
    <submittedName>
        <fullName evidence="7">Cytochrome b5 domain-containing protein</fullName>
    </submittedName>
</protein>
<dbReference type="PANTHER" id="PTHR19359">
    <property type="entry name" value="CYTOCHROME B5"/>
    <property type="match status" value="1"/>
</dbReference>
<dbReference type="GO" id="GO:0046872">
    <property type="term" value="F:metal ion binding"/>
    <property type="evidence" value="ECO:0007669"/>
    <property type="project" value="UniProtKB-KW"/>
</dbReference>
<evidence type="ECO:0000256" key="3">
    <source>
        <dbReference type="ARBA" id="ARBA00023004"/>
    </source>
</evidence>
<evidence type="ECO:0000256" key="2">
    <source>
        <dbReference type="ARBA" id="ARBA00022723"/>
    </source>
</evidence>
<dbReference type="InterPro" id="IPR036400">
    <property type="entry name" value="Cyt_B5-like_heme/steroid_sf"/>
</dbReference>
<gene>
    <name evidence="7" type="ORF">EHQ58_16125</name>
</gene>
<dbReference type="PANTHER" id="PTHR19359:SF95">
    <property type="entry name" value="CYTOCHROME B5 TYPE B"/>
    <property type="match status" value="1"/>
</dbReference>
<dbReference type="AlphaFoldDB" id="A0A4R9JXG2"/>
<dbReference type="Pfam" id="PF00173">
    <property type="entry name" value="Cyt-b5"/>
    <property type="match status" value="1"/>
</dbReference>
<evidence type="ECO:0000259" key="6">
    <source>
        <dbReference type="PROSITE" id="PS50255"/>
    </source>
</evidence>
<keyword evidence="5" id="KW-0472">Membrane</keyword>
<dbReference type="InterPro" id="IPR001199">
    <property type="entry name" value="Cyt_B5-like_heme/steroid-bd"/>
</dbReference>
<evidence type="ECO:0000256" key="4">
    <source>
        <dbReference type="ARBA" id="ARBA00038168"/>
    </source>
</evidence>
<name>A0A4R9JXG2_9LEPT</name>